<evidence type="ECO:0000256" key="1">
    <source>
        <dbReference type="ARBA" id="ARBA00009437"/>
    </source>
</evidence>
<dbReference type="PANTHER" id="PTHR30537">
    <property type="entry name" value="HTH-TYPE TRANSCRIPTIONAL REGULATOR"/>
    <property type="match status" value="1"/>
</dbReference>
<keyword evidence="5" id="KW-0804">Transcription</keyword>
<sequence length="298" mass="32965">MHLPLNALRAFDAAARHLNLTRAALELHVTQAAISQHIRQLEDQLGKPLFRRLPRGLALTDEGMALVPAVAQAFGSLSRALAQVQDRRPHEVLSVGVVGTFAVGWLLPRLRAFQEAHAFVDLRLFTHNNRVDLAGEGWDCAIRFGDGAWHGTSARQLLQAPLTPMCAPAIAARLQQPADLARETLLRTYRAGEWEQWFAQNKLACPSLRGTVFDSSLTLAEAAAQGLGVALLPLRLFSRDLQAGRLVAPLAQTLDTGSYWLTQLKSRSPSLAMQTFERWLLEQCSQDQHPEERTKPLP</sequence>
<evidence type="ECO:0000256" key="3">
    <source>
        <dbReference type="ARBA" id="ARBA00023125"/>
    </source>
</evidence>
<accession>A0ABY6A2N6</accession>
<keyword evidence="8" id="KW-1185">Reference proteome</keyword>
<keyword evidence="3" id="KW-0238">DNA-binding</keyword>
<comment type="similarity">
    <text evidence="1">Belongs to the LysR transcriptional regulatory family.</text>
</comment>
<reference evidence="7" key="1">
    <citation type="submission" date="2022-09" db="EMBL/GenBank/DDBJ databases">
        <title>Bacterial diversity in gut of crayfish and pufferfish.</title>
        <authorList>
            <person name="Huang Y."/>
        </authorList>
    </citation>
    <scope>NUCLEOTIDE SEQUENCE</scope>
    <source>
        <strain evidence="7">PR12</strain>
    </source>
</reference>
<dbReference type="EMBL" id="CP104377">
    <property type="protein sequence ID" value="UXC19247.1"/>
    <property type="molecule type" value="Genomic_DNA"/>
</dbReference>
<dbReference type="InterPro" id="IPR036388">
    <property type="entry name" value="WH-like_DNA-bd_sf"/>
</dbReference>
<dbReference type="Gene3D" id="3.40.190.10">
    <property type="entry name" value="Periplasmic binding protein-like II"/>
    <property type="match status" value="2"/>
</dbReference>
<dbReference type="PROSITE" id="PS50931">
    <property type="entry name" value="HTH_LYSR"/>
    <property type="match status" value="1"/>
</dbReference>
<evidence type="ECO:0000259" key="6">
    <source>
        <dbReference type="PROSITE" id="PS50931"/>
    </source>
</evidence>
<dbReference type="Gene3D" id="1.10.10.10">
    <property type="entry name" value="Winged helix-like DNA-binding domain superfamily/Winged helix DNA-binding domain"/>
    <property type="match status" value="1"/>
</dbReference>
<evidence type="ECO:0000313" key="7">
    <source>
        <dbReference type="EMBL" id="UXC19247.1"/>
    </source>
</evidence>
<dbReference type="InterPro" id="IPR036390">
    <property type="entry name" value="WH_DNA-bd_sf"/>
</dbReference>
<protein>
    <submittedName>
        <fullName evidence="7">LysR substrate-binding domain-containing protein</fullName>
    </submittedName>
</protein>
<dbReference type="Proteomes" id="UP001058290">
    <property type="component" value="Chromosome"/>
</dbReference>
<evidence type="ECO:0000256" key="4">
    <source>
        <dbReference type="ARBA" id="ARBA00023159"/>
    </source>
</evidence>
<dbReference type="Pfam" id="PF00126">
    <property type="entry name" value="HTH_1"/>
    <property type="match status" value="1"/>
</dbReference>
<dbReference type="PANTHER" id="PTHR30537:SF70">
    <property type="entry name" value="HTH-TYPE TRANSCRIPTIONAL ACTIVATOR AMPR"/>
    <property type="match status" value="1"/>
</dbReference>
<dbReference type="PRINTS" id="PR00039">
    <property type="entry name" value="HTHLYSR"/>
</dbReference>
<evidence type="ECO:0000313" key="8">
    <source>
        <dbReference type="Proteomes" id="UP001058290"/>
    </source>
</evidence>
<keyword evidence="4" id="KW-0010">Activator</keyword>
<gene>
    <name evidence="7" type="ORF">N4T19_03730</name>
</gene>
<evidence type="ECO:0000256" key="2">
    <source>
        <dbReference type="ARBA" id="ARBA00023015"/>
    </source>
</evidence>
<evidence type="ECO:0000256" key="5">
    <source>
        <dbReference type="ARBA" id="ARBA00023163"/>
    </source>
</evidence>
<keyword evidence="2" id="KW-0805">Transcription regulation</keyword>
<name>A0ABY6A2N6_9BURK</name>
<dbReference type="InterPro" id="IPR000847">
    <property type="entry name" value="LysR_HTH_N"/>
</dbReference>
<dbReference type="InterPro" id="IPR058163">
    <property type="entry name" value="LysR-type_TF_proteobact-type"/>
</dbReference>
<dbReference type="Pfam" id="PF03466">
    <property type="entry name" value="LysR_substrate"/>
    <property type="match status" value="1"/>
</dbReference>
<feature type="domain" description="HTH lysR-type" evidence="6">
    <location>
        <begin position="3"/>
        <end position="60"/>
    </location>
</feature>
<dbReference type="SUPFAM" id="SSF46785">
    <property type="entry name" value="Winged helix' DNA-binding domain"/>
    <property type="match status" value="1"/>
</dbReference>
<dbReference type="InterPro" id="IPR005119">
    <property type="entry name" value="LysR_subst-bd"/>
</dbReference>
<proteinExistence type="inferred from homology"/>
<organism evidence="7 8">
    <name type="scientific">Comamonas squillarum</name>
    <dbReference type="NCBI Taxonomy" id="2977320"/>
    <lineage>
        <taxon>Bacteria</taxon>
        <taxon>Pseudomonadati</taxon>
        <taxon>Pseudomonadota</taxon>
        <taxon>Betaproteobacteria</taxon>
        <taxon>Burkholderiales</taxon>
        <taxon>Comamonadaceae</taxon>
        <taxon>Comamonas</taxon>
    </lineage>
</organism>
<dbReference type="RefSeq" id="WP_260719504.1">
    <property type="nucleotide sequence ID" value="NZ_CP104377.1"/>
</dbReference>
<dbReference type="SUPFAM" id="SSF53850">
    <property type="entry name" value="Periplasmic binding protein-like II"/>
    <property type="match status" value="1"/>
</dbReference>